<reference evidence="9 10" key="1">
    <citation type="submission" date="2019-07" db="EMBL/GenBank/DDBJ databases">
        <title>Genome sequence of Acholeplasma laidlawii strain with increased resistance to erythromycin.</title>
        <authorList>
            <person name="Medvedeva E.S."/>
            <person name="Baranova N.B."/>
            <person name="Siniagina M.N."/>
            <person name="Mouzykantov A."/>
            <person name="Chernova O.A."/>
            <person name="Chernov V.M."/>
        </authorList>
    </citation>
    <scope>NUCLEOTIDE SEQUENCE [LARGE SCALE GENOMIC DNA]</scope>
    <source>
        <strain evidence="9 10">PG8REry</strain>
    </source>
</reference>
<evidence type="ECO:0000256" key="1">
    <source>
        <dbReference type="ARBA" id="ARBA00004651"/>
    </source>
</evidence>
<dbReference type="InterPro" id="IPR050809">
    <property type="entry name" value="UgpAE/MalFG_permease"/>
</dbReference>
<keyword evidence="4 7" id="KW-0812">Transmembrane</keyword>
<dbReference type="CDD" id="cd06261">
    <property type="entry name" value="TM_PBP2"/>
    <property type="match status" value="1"/>
</dbReference>
<keyword evidence="2" id="KW-0813">Transport</keyword>
<feature type="transmembrane region" description="Helical" evidence="7">
    <location>
        <begin position="196"/>
        <end position="214"/>
    </location>
</feature>
<evidence type="ECO:0000256" key="7">
    <source>
        <dbReference type="SAM" id="Phobius"/>
    </source>
</evidence>
<dbReference type="RefSeq" id="WP_012242231.1">
    <property type="nucleotide sequence ID" value="NZ_JACAOE010000001.1"/>
</dbReference>
<dbReference type="SUPFAM" id="SSF161098">
    <property type="entry name" value="MetI-like"/>
    <property type="match status" value="1"/>
</dbReference>
<sequence length="314" mass="35025">MQDTVHSNQVNPKGKKKFEMTYERQKLFWAAVFLLPWFIGLLLLFIVPFFQSLNYSFYKLTPQVGSILFEYVGFGNYLFAFNEHVSTSTSTSFSVEMINTMSDVAFNIPVLLIFSLFMAVLLNMKFKGRAIVRAIFFVPVILNSVAVASALGGGSIMTEILEQQGIGKIFDLQFFLIQSGLPEIMVNSVVGLIDRIYDILSLSGVPILLFLASIQSIPGHLYEAAKIEGATGYETFWLITLPNVTPHILTVVVYALVDTFLTSPVSGIIQHELNTQNWGLSSAMAWIYVLFILGTLLVVFVLAKIFKIGGSHYE</sequence>
<protein>
    <submittedName>
        <fullName evidence="9">Sugar ABC transporter permease</fullName>
    </submittedName>
</protein>
<feature type="transmembrane region" description="Helical" evidence="7">
    <location>
        <begin position="235"/>
        <end position="257"/>
    </location>
</feature>
<name>A0A553IJ68_ACHLA</name>
<dbReference type="GO" id="GO:0005886">
    <property type="term" value="C:plasma membrane"/>
    <property type="evidence" value="ECO:0007669"/>
    <property type="project" value="UniProtKB-SubCell"/>
</dbReference>
<dbReference type="Gene3D" id="1.10.3720.10">
    <property type="entry name" value="MetI-like"/>
    <property type="match status" value="1"/>
</dbReference>
<evidence type="ECO:0000256" key="6">
    <source>
        <dbReference type="ARBA" id="ARBA00023136"/>
    </source>
</evidence>
<dbReference type="PANTHER" id="PTHR43227">
    <property type="entry name" value="BLL4140 PROTEIN"/>
    <property type="match status" value="1"/>
</dbReference>
<evidence type="ECO:0000313" key="9">
    <source>
        <dbReference type="EMBL" id="TRY00271.1"/>
    </source>
</evidence>
<dbReference type="GO" id="GO:0055085">
    <property type="term" value="P:transmembrane transport"/>
    <property type="evidence" value="ECO:0007669"/>
    <property type="project" value="InterPro"/>
</dbReference>
<evidence type="ECO:0000313" key="10">
    <source>
        <dbReference type="Proteomes" id="UP000315938"/>
    </source>
</evidence>
<dbReference type="OMA" id="TEWEKFW"/>
<comment type="subcellular location">
    <subcellularLocation>
        <location evidence="1">Cell membrane</location>
        <topology evidence="1">Multi-pass membrane protein</topology>
    </subcellularLocation>
</comment>
<evidence type="ECO:0000259" key="8">
    <source>
        <dbReference type="PROSITE" id="PS50928"/>
    </source>
</evidence>
<gene>
    <name evidence="9" type="ORF">FNV44_04280</name>
</gene>
<dbReference type="InterPro" id="IPR035906">
    <property type="entry name" value="MetI-like_sf"/>
</dbReference>
<feature type="transmembrane region" description="Helical" evidence="7">
    <location>
        <begin position="27"/>
        <end position="50"/>
    </location>
</feature>
<feature type="transmembrane region" description="Helical" evidence="7">
    <location>
        <begin position="285"/>
        <end position="306"/>
    </location>
</feature>
<comment type="caution">
    <text evidence="9">The sequence shown here is derived from an EMBL/GenBank/DDBJ whole genome shotgun (WGS) entry which is preliminary data.</text>
</comment>
<evidence type="ECO:0000256" key="5">
    <source>
        <dbReference type="ARBA" id="ARBA00022989"/>
    </source>
</evidence>
<feature type="domain" description="ABC transmembrane type-1" evidence="8">
    <location>
        <begin position="97"/>
        <end position="302"/>
    </location>
</feature>
<keyword evidence="3" id="KW-1003">Cell membrane</keyword>
<feature type="transmembrane region" description="Helical" evidence="7">
    <location>
        <begin position="104"/>
        <end position="122"/>
    </location>
</feature>
<keyword evidence="6 7" id="KW-0472">Membrane</keyword>
<dbReference type="GeneID" id="41338461"/>
<dbReference type="EMBL" id="VKID01000001">
    <property type="protein sequence ID" value="TRY00271.1"/>
    <property type="molecule type" value="Genomic_DNA"/>
</dbReference>
<organism evidence="9 10">
    <name type="scientific">Acholeplasma laidlawii</name>
    <dbReference type="NCBI Taxonomy" id="2148"/>
    <lineage>
        <taxon>Bacteria</taxon>
        <taxon>Bacillati</taxon>
        <taxon>Mycoplasmatota</taxon>
        <taxon>Mollicutes</taxon>
        <taxon>Acholeplasmatales</taxon>
        <taxon>Acholeplasmataceae</taxon>
        <taxon>Acholeplasma</taxon>
    </lineage>
</organism>
<evidence type="ECO:0000256" key="3">
    <source>
        <dbReference type="ARBA" id="ARBA00022475"/>
    </source>
</evidence>
<dbReference type="InterPro" id="IPR000515">
    <property type="entry name" value="MetI-like"/>
</dbReference>
<feature type="transmembrane region" description="Helical" evidence="7">
    <location>
        <begin position="134"/>
        <end position="157"/>
    </location>
</feature>
<dbReference type="AlphaFoldDB" id="A0A553IJ68"/>
<evidence type="ECO:0000256" key="4">
    <source>
        <dbReference type="ARBA" id="ARBA00022692"/>
    </source>
</evidence>
<evidence type="ECO:0000256" key="2">
    <source>
        <dbReference type="ARBA" id="ARBA00022448"/>
    </source>
</evidence>
<accession>A0A553IJ68</accession>
<keyword evidence="5 7" id="KW-1133">Transmembrane helix</keyword>
<dbReference type="PANTHER" id="PTHR43227:SF3">
    <property type="entry name" value="BINDING-PROTEIN-DEPENDENT TRANSPORT SYSTEMS INNER MEMBRANE COMPONENT"/>
    <property type="match status" value="1"/>
</dbReference>
<dbReference type="Proteomes" id="UP000315938">
    <property type="component" value="Unassembled WGS sequence"/>
</dbReference>
<dbReference type="PROSITE" id="PS50928">
    <property type="entry name" value="ABC_TM1"/>
    <property type="match status" value="1"/>
</dbReference>
<proteinExistence type="predicted"/>